<gene>
    <name evidence="3" type="primary">cheD</name>
    <name evidence="4" type="ORF">N8M53_02270</name>
</gene>
<dbReference type="EC" id="3.5.1.44" evidence="3"/>
<dbReference type="Pfam" id="PF03975">
    <property type="entry name" value="CheD"/>
    <property type="match status" value="1"/>
</dbReference>
<sequence length="216" mass="24637">MHQALELHHHAHEKTLKRFFSPEHDKHMVKLQPGDVYVSSDDELIATGLGSCIAACIWDPLAQVGGMNHFMLPLRREEAESTWTPDQHLSRAARYGNYAMEILINSLLQQGAVKNRLRVKLFGGGNIMGQNIAIGRKNIDFVRQYVINEQLPLISEDLGLAFPRRVLFEPRTGKAWVKKIQSLSQKELVAEETQYNQRLLQESYDDGADEQDVELF</sequence>
<comment type="catalytic activity">
    <reaction evidence="3">
        <text>L-glutaminyl-[protein] + H2O = L-glutamyl-[protein] + NH4(+)</text>
        <dbReference type="Rhea" id="RHEA:16441"/>
        <dbReference type="Rhea" id="RHEA-COMP:10207"/>
        <dbReference type="Rhea" id="RHEA-COMP:10208"/>
        <dbReference type="ChEBI" id="CHEBI:15377"/>
        <dbReference type="ChEBI" id="CHEBI:28938"/>
        <dbReference type="ChEBI" id="CHEBI:29973"/>
        <dbReference type="ChEBI" id="CHEBI:30011"/>
        <dbReference type="EC" id="3.5.1.44"/>
    </reaction>
</comment>
<reference evidence="4" key="1">
    <citation type="submission" date="2022-09" db="EMBL/GenBank/DDBJ databases">
        <authorList>
            <person name="Li Z.-J."/>
        </authorList>
    </citation>
    <scope>NUCLEOTIDE SEQUENCE</scope>
    <source>
        <strain evidence="4">TGB11</strain>
    </source>
</reference>
<keyword evidence="2 3" id="KW-0378">Hydrolase</keyword>
<organism evidence="4 5">
    <name type="scientific">Salinivibrio kushneri</name>
    <dbReference type="NCBI Taxonomy" id="1908198"/>
    <lineage>
        <taxon>Bacteria</taxon>
        <taxon>Pseudomonadati</taxon>
        <taxon>Pseudomonadota</taxon>
        <taxon>Gammaproteobacteria</taxon>
        <taxon>Vibrionales</taxon>
        <taxon>Vibrionaceae</taxon>
        <taxon>Salinivibrio</taxon>
    </lineage>
</organism>
<accession>A0AA47LRP7</accession>
<keyword evidence="1 3" id="KW-0145">Chemotaxis</keyword>
<dbReference type="InterPro" id="IPR038592">
    <property type="entry name" value="CheD-like_sf"/>
</dbReference>
<evidence type="ECO:0000256" key="1">
    <source>
        <dbReference type="ARBA" id="ARBA00022500"/>
    </source>
</evidence>
<dbReference type="PANTHER" id="PTHR35147">
    <property type="entry name" value="CHEMORECEPTOR GLUTAMINE DEAMIDASE CHED-RELATED"/>
    <property type="match status" value="1"/>
</dbReference>
<proteinExistence type="inferred from homology"/>
<dbReference type="Proteomes" id="UP001164748">
    <property type="component" value="Chromosome"/>
</dbReference>
<dbReference type="InterPro" id="IPR005659">
    <property type="entry name" value="Chemorcpt_Glu_NH3ase_CheD"/>
</dbReference>
<dbReference type="PANTHER" id="PTHR35147:SF2">
    <property type="entry name" value="CHEMORECEPTOR GLUTAMINE DEAMIDASE CHED-RELATED"/>
    <property type="match status" value="1"/>
</dbReference>
<dbReference type="HAMAP" id="MF_01440">
    <property type="entry name" value="CheD"/>
    <property type="match status" value="1"/>
</dbReference>
<dbReference type="EMBL" id="CP114588">
    <property type="protein sequence ID" value="WBA09074.1"/>
    <property type="molecule type" value="Genomic_DNA"/>
</dbReference>
<dbReference type="InterPro" id="IPR011324">
    <property type="entry name" value="Cytotoxic_necrot_fac-like_cat"/>
</dbReference>
<evidence type="ECO:0000313" key="5">
    <source>
        <dbReference type="Proteomes" id="UP001164748"/>
    </source>
</evidence>
<evidence type="ECO:0000313" key="4">
    <source>
        <dbReference type="EMBL" id="WBA09074.1"/>
    </source>
</evidence>
<evidence type="ECO:0000256" key="2">
    <source>
        <dbReference type="ARBA" id="ARBA00022801"/>
    </source>
</evidence>
<name>A0AA47LRP7_9GAMM</name>
<dbReference type="SUPFAM" id="SSF64438">
    <property type="entry name" value="CNF1/YfiH-like putative cysteine hydrolases"/>
    <property type="match status" value="1"/>
</dbReference>
<dbReference type="GO" id="GO:0050568">
    <property type="term" value="F:protein-glutamine glutaminase activity"/>
    <property type="evidence" value="ECO:0007669"/>
    <property type="project" value="UniProtKB-UniRule"/>
</dbReference>
<dbReference type="Gene3D" id="3.30.1330.200">
    <property type="match status" value="1"/>
</dbReference>
<dbReference type="CDD" id="cd16352">
    <property type="entry name" value="CheD"/>
    <property type="match status" value="1"/>
</dbReference>
<evidence type="ECO:0000256" key="3">
    <source>
        <dbReference type="HAMAP-Rule" id="MF_01440"/>
    </source>
</evidence>
<comment type="function">
    <text evidence="3">Probably deamidates glutamine residues to glutamate on methyl-accepting chemotaxis receptors (MCPs), playing an important role in chemotaxis.</text>
</comment>
<dbReference type="AlphaFoldDB" id="A0AA47LRP7"/>
<dbReference type="GO" id="GO:0006935">
    <property type="term" value="P:chemotaxis"/>
    <property type="evidence" value="ECO:0007669"/>
    <property type="project" value="UniProtKB-UniRule"/>
</dbReference>
<dbReference type="RefSeq" id="WP_269579330.1">
    <property type="nucleotide sequence ID" value="NZ_CP114588.1"/>
</dbReference>
<comment type="similarity">
    <text evidence="3">Belongs to the CheD family.</text>
</comment>
<protein>
    <recommendedName>
        <fullName evidence="3">Probable chemoreceptor glutamine deamidase CheD</fullName>
        <ecNumber evidence="3">3.5.1.44</ecNumber>
    </recommendedName>
</protein>